<feature type="coiled-coil region" evidence="4">
    <location>
        <begin position="205"/>
        <end position="258"/>
    </location>
</feature>
<dbReference type="GO" id="GO:0005525">
    <property type="term" value="F:GTP binding"/>
    <property type="evidence" value="ECO:0007669"/>
    <property type="project" value="UniProtKB-KW"/>
</dbReference>
<dbReference type="FunCoup" id="A0A1S3GT03">
    <property type="interactions" value="3"/>
</dbReference>
<dbReference type="AlphaFoldDB" id="A0A1S3GT03"/>
<dbReference type="CDD" id="cd01852">
    <property type="entry name" value="AIG1"/>
    <property type="match status" value="1"/>
</dbReference>
<dbReference type="SUPFAM" id="SSF52540">
    <property type="entry name" value="P-loop containing nucleoside triphosphate hydrolases"/>
    <property type="match status" value="1"/>
</dbReference>
<dbReference type="InterPro" id="IPR045058">
    <property type="entry name" value="GIMA/IAN/Toc"/>
</dbReference>
<keyword evidence="2" id="KW-0547">Nucleotide-binding</keyword>
<keyword evidence="3" id="KW-0342">GTP-binding</keyword>
<name>A0A1S3GT03_DIPOR</name>
<dbReference type="Proteomes" id="UP000081671">
    <property type="component" value="Unplaced"/>
</dbReference>
<evidence type="ECO:0000256" key="1">
    <source>
        <dbReference type="ARBA" id="ARBA00008535"/>
    </source>
</evidence>
<dbReference type="GeneID" id="106001483"/>
<evidence type="ECO:0000259" key="5">
    <source>
        <dbReference type="PROSITE" id="PS51720"/>
    </source>
</evidence>
<organism evidence="6 7">
    <name type="scientific">Dipodomys ordii</name>
    <name type="common">Ord's kangaroo rat</name>
    <dbReference type="NCBI Taxonomy" id="10020"/>
    <lineage>
        <taxon>Eukaryota</taxon>
        <taxon>Metazoa</taxon>
        <taxon>Chordata</taxon>
        <taxon>Craniata</taxon>
        <taxon>Vertebrata</taxon>
        <taxon>Euteleostomi</taxon>
        <taxon>Mammalia</taxon>
        <taxon>Eutheria</taxon>
        <taxon>Euarchontoglires</taxon>
        <taxon>Glires</taxon>
        <taxon>Rodentia</taxon>
        <taxon>Castorimorpha</taxon>
        <taxon>Heteromyidae</taxon>
        <taxon>Dipodomyinae</taxon>
        <taxon>Dipodomys</taxon>
    </lineage>
</organism>
<dbReference type="OrthoDB" id="8954335at2759"/>
<dbReference type="PROSITE" id="PS51720">
    <property type="entry name" value="G_AIG1"/>
    <property type="match status" value="1"/>
</dbReference>
<dbReference type="PANTHER" id="PTHR10903:SF170">
    <property type="entry name" value="GTPASE IMAP FAMILY MEMBER 7"/>
    <property type="match status" value="1"/>
</dbReference>
<gene>
    <name evidence="7" type="primary">LOC106001483</name>
</gene>
<dbReference type="InParanoid" id="A0A1S3GT03"/>
<evidence type="ECO:0000256" key="4">
    <source>
        <dbReference type="SAM" id="Coils"/>
    </source>
</evidence>
<evidence type="ECO:0000313" key="7">
    <source>
        <dbReference type="RefSeq" id="XP_012892028.1"/>
    </source>
</evidence>
<dbReference type="Gene3D" id="3.40.50.300">
    <property type="entry name" value="P-loop containing nucleotide triphosphate hydrolases"/>
    <property type="match status" value="1"/>
</dbReference>
<dbReference type="Pfam" id="PF04548">
    <property type="entry name" value="AIG1"/>
    <property type="match status" value="1"/>
</dbReference>
<evidence type="ECO:0000256" key="2">
    <source>
        <dbReference type="ARBA" id="ARBA00022741"/>
    </source>
</evidence>
<accession>A0A1S3GT03</accession>
<dbReference type="InterPro" id="IPR006703">
    <property type="entry name" value="G_AIG1"/>
</dbReference>
<dbReference type="KEGG" id="dord:106001483"/>
<proteinExistence type="inferred from homology"/>
<dbReference type="FunFam" id="3.40.50.300:FF:000366">
    <property type="entry name" value="GTPase, IMAP family member 2"/>
    <property type="match status" value="1"/>
</dbReference>
<keyword evidence="4" id="KW-0175">Coiled coil</keyword>
<feature type="domain" description="AIG1-type G" evidence="5">
    <location>
        <begin position="6"/>
        <end position="208"/>
    </location>
</feature>
<dbReference type="InterPro" id="IPR027417">
    <property type="entry name" value="P-loop_NTPase"/>
</dbReference>
<comment type="similarity">
    <text evidence="1">Belongs to the TRAFAC class TrmE-Era-EngA-EngB-Septin-like GTPase superfamily. AIG1/Toc34/Toc159-like paraseptin GTPase family. IAN subfamily.</text>
</comment>
<sequence>MAESGDNSLRIVLVGKTGSGKSATANTILGKETFHSRISAHAVTQTCQRASRTWKERVLGVVDTPGLFDTKKTLHTTCMEISRCVLYSCPGPHAIILVMKLGRYTEEEQKTIALIKAVFGTAAMKHMIVLFTDKEGLEGLSLNDFLKEADVDLKRVIKECGNHVLAISNKADQAEKEEQVQELVGLIDKMVQKNGGAYFSDKIYADAEERLKKQAEILKKNYTDELKKNLQIVDDEYAQMLSEQKQKEEETVKSITAKYEDKIQHVRDQAGTEILSHIAQRHKNIIAHVLK</sequence>
<evidence type="ECO:0000256" key="3">
    <source>
        <dbReference type="ARBA" id="ARBA00023134"/>
    </source>
</evidence>
<dbReference type="PANTHER" id="PTHR10903">
    <property type="entry name" value="GTPASE, IMAP FAMILY MEMBER-RELATED"/>
    <property type="match status" value="1"/>
</dbReference>
<reference evidence="7" key="1">
    <citation type="submission" date="2025-08" db="UniProtKB">
        <authorList>
            <consortium name="RefSeq"/>
        </authorList>
    </citation>
    <scope>IDENTIFICATION</scope>
    <source>
        <tissue evidence="7">Kidney</tissue>
    </source>
</reference>
<protein>
    <submittedName>
        <fullName evidence="7">GTPase IMAP family member 7-like</fullName>
    </submittedName>
</protein>
<keyword evidence="6" id="KW-1185">Reference proteome</keyword>
<evidence type="ECO:0000313" key="6">
    <source>
        <dbReference type="Proteomes" id="UP000081671"/>
    </source>
</evidence>
<dbReference type="RefSeq" id="XP_012892028.1">
    <property type="nucleotide sequence ID" value="XM_013036574.1"/>
</dbReference>
<dbReference type="STRING" id="10020.ENSDORP00000023826"/>